<dbReference type="AlphaFoldDB" id="A0A0C9VGM8"/>
<protein>
    <recommendedName>
        <fullName evidence="1">ZSWIM1/3 RNaseH-like domain-containing protein</fullName>
    </recommendedName>
</protein>
<dbReference type="HOGENOM" id="CLU_880457_0_0_1"/>
<reference evidence="2 3" key="1">
    <citation type="submission" date="2014-06" db="EMBL/GenBank/DDBJ databases">
        <title>Evolutionary Origins and Diversification of the Mycorrhizal Mutualists.</title>
        <authorList>
            <consortium name="DOE Joint Genome Institute"/>
            <consortium name="Mycorrhizal Genomics Consortium"/>
            <person name="Kohler A."/>
            <person name="Kuo A."/>
            <person name="Nagy L.G."/>
            <person name="Floudas D."/>
            <person name="Copeland A."/>
            <person name="Barry K.W."/>
            <person name="Cichocki N."/>
            <person name="Veneault-Fourrey C."/>
            <person name="LaButti K."/>
            <person name="Lindquist E.A."/>
            <person name="Lipzen A."/>
            <person name="Lundell T."/>
            <person name="Morin E."/>
            <person name="Murat C."/>
            <person name="Riley R."/>
            <person name="Ohm R."/>
            <person name="Sun H."/>
            <person name="Tunlid A."/>
            <person name="Henrissat B."/>
            <person name="Grigoriev I.V."/>
            <person name="Hibbett D.S."/>
            <person name="Martin F."/>
        </authorList>
    </citation>
    <scope>NUCLEOTIDE SEQUENCE [LARGE SCALE GENOMIC DNA]</scope>
    <source>
        <strain evidence="2 3">SS14</strain>
    </source>
</reference>
<dbReference type="Pfam" id="PF21056">
    <property type="entry name" value="ZSWIM1-3_RNaseH-like"/>
    <property type="match status" value="1"/>
</dbReference>
<sequence length="316" mass="35350">MTTASATSGASSTSQLHFPDGAPRVGDTYATLEVAMDTLIQFEESRGNKLVIGQSKKDSAGMYCKVIMHCQSYQKHKTVHDMKIDPSDQRQSKSIRFECYAHYNLNWVGASEMFTLTTVVHDHTHGRNLAVGAKAPCPVPLEVKKFIQKYANKPSFSHSQIKSMLSNNFPEQELTSSQITNIMNEACSQSKRDVQELGGDFAAIIQSLQEKVANGEPWNYHLKIEETTGTVTLLWWQSPEQAALTHRYPDILVNDCAANCNHYNYPLNIGIIIDNFGNSQNAWYALQAQEDLETYRWVLQCHLQAAGEPSEVIASD</sequence>
<evidence type="ECO:0000313" key="3">
    <source>
        <dbReference type="Proteomes" id="UP000054279"/>
    </source>
</evidence>
<dbReference type="PANTHER" id="PTHR47718:SF3">
    <property type="entry name" value="PROTEIN FAR1-RELATED SEQUENCE 5-LIKE"/>
    <property type="match status" value="1"/>
</dbReference>
<name>A0A0C9VGM8_SPHS4</name>
<gene>
    <name evidence="2" type="ORF">M422DRAFT_49113</name>
</gene>
<proteinExistence type="predicted"/>
<evidence type="ECO:0000259" key="1">
    <source>
        <dbReference type="Pfam" id="PF21056"/>
    </source>
</evidence>
<dbReference type="InterPro" id="IPR048324">
    <property type="entry name" value="ZSWIM1-3_RNaseH-like"/>
</dbReference>
<evidence type="ECO:0000313" key="2">
    <source>
        <dbReference type="EMBL" id="KIJ40587.1"/>
    </source>
</evidence>
<accession>A0A0C9VGM8</accession>
<dbReference type="PANTHER" id="PTHR47718">
    <property type="entry name" value="OS01G0519700 PROTEIN"/>
    <property type="match status" value="1"/>
</dbReference>
<dbReference type="Proteomes" id="UP000054279">
    <property type="component" value="Unassembled WGS sequence"/>
</dbReference>
<keyword evidence="3" id="KW-1185">Reference proteome</keyword>
<dbReference type="EMBL" id="KN837143">
    <property type="protein sequence ID" value="KIJ40587.1"/>
    <property type="molecule type" value="Genomic_DNA"/>
</dbReference>
<dbReference type="OrthoDB" id="2402896at2759"/>
<organism evidence="2 3">
    <name type="scientific">Sphaerobolus stellatus (strain SS14)</name>
    <dbReference type="NCBI Taxonomy" id="990650"/>
    <lineage>
        <taxon>Eukaryota</taxon>
        <taxon>Fungi</taxon>
        <taxon>Dikarya</taxon>
        <taxon>Basidiomycota</taxon>
        <taxon>Agaricomycotina</taxon>
        <taxon>Agaricomycetes</taxon>
        <taxon>Phallomycetidae</taxon>
        <taxon>Geastrales</taxon>
        <taxon>Sphaerobolaceae</taxon>
        <taxon>Sphaerobolus</taxon>
    </lineage>
</organism>
<feature type="domain" description="ZSWIM1/3 RNaseH-like" evidence="1">
    <location>
        <begin position="227"/>
        <end position="300"/>
    </location>
</feature>